<evidence type="ECO:0000313" key="11">
    <source>
        <dbReference type="Proteomes" id="UP001169242"/>
    </source>
</evidence>
<comment type="similarity">
    <text evidence="6">In the C-terminal section; belongs to the OsmX family.</text>
</comment>
<evidence type="ECO:0000256" key="7">
    <source>
        <dbReference type="ARBA" id="ARBA00035652"/>
    </source>
</evidence>
<keyword evidence="2 8" id="KW-0813">Transport</keyword>
<dbReference type="RefSeq" id="WP_271011395.1">
    <property type="nucleotide sequence ID" value="NZ_JAQIFT010000016.1"/>
</dbReference>
<dbReference type="InterPro" id="IPR051204">
    <property type="entry name" value="ABC_transp_perm/SBD"/>
</dbReference>
<evidence type="ECO:0000256" key="4">
    <source>
        <dbReference type="ARBA" id="ARBA00022989"/>
    </source>
</evidence>
<name>A0AA42DKY7_9FIRM</name>
<dbReference type="SUPFAM" id="SSF53850">
    <property type="entry name" value="Periplasmic binding protein-like II"/>
    <property type="match status" value="1"/>
</dbReference>
<reference evidence="10" key="1">
    <citation type="journal article" date="2023" name="Int. J. Syst. Evol. Microbiol.">
        <title>&lt;i&gt;Holtiella tumoricola&lt;/i&gt; gen. nov. sp. nov., isolated from a human clinical sample.</title>
        <authorList>
            <person name="Allen-Vercoe E."/>
            <person name="Daigneault M.C."/>
            <person name="Vancuren S.J."/>
            <person name="Cochrane K."/>
            <person name="O'Neal L.L."/>
            <person name="Sankaranarayanan K."/>
            <person name="Lawson P.A."/>
        </authorList>
    </citation>
    <scope>NUCLEOTIDE SEQUENCE</scope>
    <source>
        <strain evidence="10">CC70A</strain>
    </source>
</reference>
<evidence type="ECO:0000313" key="10">
    <source>
        <dbReference type="EMBL" id="MDA3730904.1"/>
    </source>
</evidence>
<comment type="subcellular location">
    <subcellularLocation>
        <location evidence="8">Cell membrane</location>
        <topology evidence="8">Multi-pass membrane protein</topology>
    </subcellularLocation>
    <subcellularLocation>
        <location evidence="1">Membrane</location>
        <topology evidence="1">Multi-pass membrane protein</topology>
    </subcellularLocation>
</comment>
<dbReference type="InterPro" id="IPR007210">
    <property type="entry name" value="ABC_Gly_betaine_transp_sub-bd"/>
</dbReference>
<dbReference type="PROSITE" id="PS50928">
    <property type="entry name" value="ABC_TM1"/>
    <property type="match status" value="1"/>
</dbReference>
<dbReference type="Gene3D" id="1.10.3720.10">
    <property type="entry name" value="MetI-like"/>
    <property type="match status" value="1"/>
</dbReference>
<feature type="transmembrane region" description="Helical" evidence="8">
    <location>
        <begin position="51"/>
        <end position="74"/>
    </location>
</feature>
<keyword evidence="4 8" id="KW-1133">Transmembrane helix</keyword>
<comment type="similarity">
    <text evidence="7">In the N-terminal section; belongs to the binding-protein-dependent transport system permease family.</text>
</comment>
<evidence type="ECO:0000256" key="8">
    <source>
        <dbReference type="RuleBase" id="RU363032"/>
    </source>
</evidence>
<feature type="transmembrane region" description="Helical" evidence="8">
    <location>
        <begin position="133"/>
        <end position="159"/>
    </location>
</feature>
<dbReference type="AlphaFoldDB" id="A0AA42DKY7"/>
<evidence type="ECO:0000256" key="3">
    <source>
        <dbReference type="ARBA" id="ARBA00022692"/>
    </source>
</evidence>
<dbReference type="GO" id="GO:0022857">
    <property type="term" value="F:transmembrane transporter activity"/>
    <property type="evidence" value="ECO:0007669"/>
    <property type="project" value="InterPro"/>
</dbReference>
<keyword evidence="11" id="KW-1185">Reference proteome</keyword>
<sequence length="525" mass="57464">MQEFINTLIMKKEELFLLCIEHIQLTAVAIIMSVLIGVCLGIFITKNKKMASIVIGVANLMQSIPSLAILGFLIPIVGIGAKPAIIMVILYSILPIVKNTYTALMNINPDTIEAAKGIGMTPRQILIKIKIPLAMPVIMAGVRIASVTAVGLMTIAAFVGAGGLGYLVFSGIQTVNNHLILLGAIPAAILALLMDYVIGVIEKSVTPNGIKGSNGELIIKNSKKTPKTVIVILIIIGLSVGILGKVNFVKTTGKDTIVIGSKNFTEQLIVGSMLAYLIEEETDLNVETKLNLGGTQVAFGALKKGDIDLYVDYTGTMLLNVLGEENIYNTPEEMYTRVKEQYREKFGIETLPTLGFNNTYTLAVRPDTKEKYNLKTISDLKAIEKELIAGTTIEFANRIDGLIGVQEVYDLNFKEVKAVDGALRYSAIDSGESDVIDVFKTDGLVEEFDLVVLEDDKNFFAPYYAVPLVREDTLIKYPELEKVLETLTGQITDQDMMQLNYRVDVQGKAPEKVAHDFLVERGYIK</sequence>
<gene>
    <name evidence="10" type="ORF">PBV87_05240</name>
</gene>
<evidence type="ECO:0000256" key="6">
    <source>
        <dbReference type="ARBA" id="ARBA00035642"/>
    </source>
</evidence>
<dbReference type="GO" id="GO:0043190">
    <property type="term" value="C:ATP-binding cassette (ABC) transporter complex"/>
    <property type="evidence" value="ECO:0007669"/>
    <property type="project" value="InterPro"/>
</dbReference>
<keyword evidence="5 8" id="KW-0472">Membrane</keyword>
<organism evidence="10 11">
    <name type="scientific">Holtiella tumoricola</name>
    <dbReference type="NCBI Taxonomy" id="3018743"/>
    <lineage>
        <taxon>Bacteria</taxon>
        <taxon>Bacillati</taxon>
        <taxon>Bacillota</taxon>
        <taxon>Clostridia</taxon>
        <taxon>Lachnospirales</taxon>
        <taxon>Cellulosilyticaceae</taxon>
        <taxon>Holtiella</taxon>
    </lineage>
</organism>
<comment type="caution">
    <text evidence="10">The sequence shown here is derived from an EMBL/GenBank/DDBJ whole genome shotgun (WGS) entry which is preliminary data.</text>
</comment>
<dbReference type="PANTHER" id="PTHR30177:SF4">
    <property type="entry name" value="OSMOPROTECTANT IMPORT PERMEASE PROTEIN OSMW"/>
    <property type="match status" value="1"/>
</dbReference>
<dbReference type="Gene3D" id="3.40.190.120">
    <property type="entry name" value="Osmoprotection protein (prox), domain 2"/>
    <property type="match status" value="1"/>
</dbReference>
<keyword evidence="3 8" id="KW-0812">Transmembrane</keyword>
<evidence type="ECO:0000256" key="1">
    <source>
        <dbReference type="ARBA" id="ARBA00004141"/>
    </source>
</evidence>
<feature type="domain" description="ABC transmembrane type-1" evidence="9">
    <location>
        <begin position="19"/>
        <end position="198"/>
    </location>
</feature>
<accession>A0AA42DKY7</accession>
<dbReference type="EMBL" id="JAQIFT010000016">
    <property type="protein sequence ID" value="MDA3730904.1"/>
    <property type="molecule type" value="Genomic_DNA"/>
</dbReference>
<feature type="transmembrane region" description="Helical" evidence="8">
    <location>
        <begin position="23"/>
        <end position="44"/>
    </location>
</feature>
<feature type="transmembrane region" description="Helical" evidence="8">
    <location>
        <begin position="179"/>
        <end position="201"/>
    </location>
</feature>
<dbReference type="InterPro" id="IPR035906">
    <property type="entry name" value="MetI-like_sf"/>
</dbReference>
<feature type="transmembrane region" description="Helical" evidence="8">
    <location>
        <begin position="229"/>
        <end position="248"/>
    </location>
</feature>
<evidence type="ECO:0000256" key="2">
    <source>
        <dbReference type="ARBA" id="ARBA00022448"/>
    </source>
</evidence>
<evidence type="ECO:0000256" key="5">
    <source>
        <dbReference type="ARBA" id="ARBA00023136"/>
    </source>
</evidence>
<dbReference type="InterPro" id="IPR000515">
    <property type="entry name" value="MetI-like"/>
</dbReference>
<comment type="similarity">
    <text evidence="8">Belongs to the binding-protein-dependent transport system permease family.</text>
</comment>
<dbReference type="SUPFAM" id="SSF161098">
    <property type="entry name" value="MetI-like"/>
    <property type="match status" value="1"/>
</dbReference>
<evidence type="ECO:0000259" key="9">
    <source>
        <dbReference type="PROSITE" id="PS50928"/>
    </source>
</evidence>
<dbReference type="Pfam" id="PF04069">
    <property type="entry name" value="OpuAC"/>
    <property type="match status" value="1"/>
</dbReference>
<proteinExistence type="inferred from homology"/>
<dbReference type="FunFam" id="1.10.3720.10:FF:000001">
    <property type="entry name" value="Glycine betaine ABC transporter, permease"/>
    <property type="match status" value="1"/>
</dbReference>
<dbReference type="Proteomes" id="UP001169242">
    <property type="component" value="Unassembled WGS sequence"/>
</dbReference>
<protein>
    <submittedName>
        <fullName evidence="10">ABC transporter permease subunit</fullName>
    </submittedName>
</protein>
<dbReference type="Gene3D" id="3.40.190.10">
    <property type="entry name" value="Periplasmic binding protein-like II"/>
    <property type="match status" value="1"/>
</dbReference>
<dbReference type="CDD" id="cd06261">
    <property type="entry name" value="TM_PBP2"/>
    <property type="match status" value="1"/>
</dbReference>
<dbReference type="CDD" id="cd13609">
    <property type="entry name" value="PBP2_Opu_like_1"/>
    <property type="match status" value="1"/>
</dbReference>
<dbReference type="GO" id="GO:0031460">
    <property type="term" value="P:glycine betaine transport"/>
    <property type="evidence" value="ECO:0007669"/>
    <property type="project" value="TreeGrafter"/>
</dbReference>
<dbReference type="PANTHER" id="PTHR30177">
    <property type="entry name" value="GLYCINE BETAINE/L-PROLINE TRANSPORT SYSTEM PERMEASE PROTEIN PROW"/>
    <property type="match status" value="1"/>
</dbReference>
<dbReference type="Pfam" id="PF00528">
    <property type="entry name" value="BPD_transp_1"/>
    <property type="match status" value="1"/>
</dbReference>
<feature type="transmembrane region" description="Helical" evidence="8">
    <location>
        <begin position="80"/>
        <end position="97"/>
    </location>
</feature>